<evidence type="ECO:0000256" key="2">
    <source>
        <dbReference type="SAM" id="Phobius"/>
    </source>
</evidence>
<dbReference type="AlphaFoldDB" id="A0A7C4Q4P8"/>
<organism evidence="3">
    <name type="scientific">Bellilinea caldifistulae</name>
    <dbReference type="NCBI Taxonomy" id="360411"/>
    <lineage>
        <taxon>Bacteria</taxon>
        <taxon>Bacillati</taxon>
        <taxon>Chloroflexota</taxon>
        <taxon>Anaerolineae</taxon>
        <taxon>Anaerolineales</taxon>
        <taxon>Anaerolineaceae</taxon>
        <taxon>Bellilinea</taxon>
    </lineage>
</organism>
<accession>A0A7C4Q4P8</accession>
<evidence type="ECO:0008006" key="4">
    <source>
        <dbReference type="Google" id="ProtNLM"/>
    </source>
</evidence>
<evidence type="ECO:0000256" key="1">
    <source>
        <dbReference type="SAM" id="MobiDB-lite"/>
    </source>
</evidence>
<name>A0A7C4Q4P8_9CHLR</name>
<keyword evidence="2" id="KW-1133">Transmembrane helix</keyword>
<protein>
    <recommendedName>
        <fullName evidence="4">PPM-type phosphatase domain-containing protein</fullName>
    </recommendedName>
</protein>
<evidence type="ECO:0000313" key="3">
    <source>
        <dbReference type="EMBL" id="HGS88029.1"/>
    </source>
</evidence>
<comment type="caution">
    <text evidence="3">The sequence shown here is derived from an EMBL/GenBank/DDBJ whole genome shotgun (WGS) entry which is preliminary data.</text>
</comment>
<dbReference type="EMBL" id="DSXR01000103">
    <property type="protein sequence ID" value="HGS88029.1"/>
    <property type="molecule type" value="Genomic_DNA"/>
</dbReference>
<reference evidence="3" key="1">
    <citation type="journal article" date="2020" name="mSystems">
        <title>Genome- and Community-Level Interaction Insights into Carbon Utilization and Element Cycling Functions of Hydrothermarchaeota in Hydrothermal Sediment.</title>
        <authorList>
            <person name="Zhou Z."/>
            <person name="Liu Y."/>
            <person name="Xu W."/>
            <person name="Pan J."/>
            <person name="Luo Z.H."/>
            <person name="Li M."/>
        </authorList>
    </citation>
    <scope>NUCLEOTIDE SEQUENCE [LARGE SCALE GENOMIC DNA]</scope>
    <source>
        <strain evidence="3">SpSt-556</strain>
    </source>
</reference>
<keyword evidence="2" id="KW-0472">Membrane</keyword>
<keyword evidence="2" id="KW-0812">Transmembrane</keyword>
<gene>
    <name evidence="3" type="ORF">ENT17_10470</name>
</gene>
<feature type="transmembrane region" description="Helical" evidence="2">
    <location>
        <begin position="403"/>
        <end position="424"/>
    </location>
</feature>
<sequence length="803" mass="88791">MFDLTVFKYNRLQGKEESDLPGLFTSLPPKRAARGREKDRLVILLQLAERGSLLQGAPAEMLEKLSRVYYATRGPVTSAMKAVADQINERLLARNLRQAKEGNPLLGLMIVAVLHEEMLYLAHCGPVHSFIINAQTVEHYHDPQGAGRGLGISRTASVRYYRCTFQAGDLALLCVQPPQNWTRQTLLGSTQLSLDNLRRRLLVQADENLGFIMLRTRKGAGEIHVRNLRTGEAELSPLMRTVESPPDQKEKPGAMPAVQPAAQTTTHKEQLQDTKRAVYLAGEKEPEDAPEGGLTQRLRDRFGRMQIQVTQKKASPVTQSTVEMENVSPSEIPQKAAVETSQPAVSPLIKQISPAARKAGGWVSRVLHGWQAFRQRSRAALSRWTARMLPGKAERLPALSNSAMLFIAVVVPLIVVAIAMTAYWQQGRGEQHRLFIAQAEQMMAQADAQNDVLMKRVNYEAALGYLDQAAEFGNSERMRNLRRQILTAVDQLEGIRRLEFSALLPMPFDNKVNITRIVSTPSEDLYLLDQSSGRVIRLVYTRPGYEVDSRFFCGPNLVGGLIIGPLVDIAAAPVPNTLDAVVMGIDAFGNLLYCSLDANKTSAIPLRPPDAGWGELRAMIYSPGLLHLLDPRSNAVWRFDGQGVDFSDPLAGPRLFFGDVIPDLSNAVDIAIYQNDLYILREDSGMVLCTYSSISSTPTRCNDPYPYRVSRAGEPVEELDRLGVNLSQIQATQPPEPSLYVLNPALPAVYQFSLGMTFVQEIRPLQDGATPVPARPATAFRVTMARNLVLAFGNQVFIAPLSQ</sequence>
<proteinExistence type="predicted"/>
<feature type="region of interest" description="Disordered" evidence="1">
    <location>
        <begin position="242"/>
        <end position="272"/>
    </location>
</feature>